<sequence length="145" mass="15813">MSAQIIPFQPRRPSQPVTQDIAQADIERVLTAIETFCVRHNRRRLAGEDTEQALISPWSGRVQRSAAGIVMATSIPFARVAAILRVLATEGRIFLETREIRSGHGAHQVTFVEPSLLRWSEIAPDVIAPPFLAGARPAAGGGDRP</sequence>
<evidence type="ECO:0000313" key="1">
    <source>
        <dbReference type="EMBL" id="KAA0677680.1"/>
    </source>
</evidence>
<comment type="caution">
    <text evidence="1">The sequence shown here is derived from an EMBL/GenBank/DDBJ whole genome shotgun (WGS) entry which is preliminary data.</text>
</comment>
<evidence type="ECO:0000313" key="2">
    <source>
        <dbReference type="Proteomes" id="UP000480854"/>
    </source>
</evidence>
<name>A0A9W7KQL2_9PROT</name>
<dbReference type="EMBL" id="QOKW01000022">
    <property type="protein sequence ID" value="KAA0677680.1"/>
    <property type="molecule type" value="Genomic_DNA"/>
</dbReference>
<reference evidence="1 2" key="1">
    <citation type="submission" date="2018-07" db="EMBL/GenBank/DDBJ databases">
        <title>Genome sequence of Azospirillum sp. ATCC 49961.</title>
        <authorList>
            <person name="Sant'Anna F.H."/>
            <person name="Baldani J.I."/>
            <person name="Zilli J.E."/>
            <person name="Reis V.M."/>
            <person name="Hartmann A."/>
            <person name="Cruz L."/>
            <person name="de Souza E.M."/>
            <person name="de Oliveira Pedrosa F."/>
            <person name="Passaglia L.M.P."/>
        </authorList>
    </citation>
    <scope>NUCLEOTIDE SEQUENCE [LARGE SCALE GENOMIC DNA]</scope>
    <source>
        <strain evidence="1 2">ATCC 49961</strain>
    </source>
</reference>
<organism evidence="1 2">
    <name type="scientific">Roseomonas genomospecies 6</name>
    <dbReference type="NCBI Taxonomy" id="214106"/>
    <lineage>
        <taxon>Bacteria</taxon>
        <taxon>Pseudomonadati</taxon>
        <taxon>Pseudomonadota</taxon>
        <taxon>Alphaproteobacteria</taxon>
        <taxon>Acetobacterales</taxon>
        <taxon>Roseomonadaceae</taxon>
        <taxon>Roseomonas</taxon>
    </lineage>
</organism>
<proteinExistence type="predicted"/>
<dbReference type="Proteomes" id="UP000480854">
    <property type="component" value="Unassembled WGS sequence"/>
</dbReference>
<accession>A0A9W7KQL2</accession>
<dbReference type="RefSeq" id="WP_149471150.1">
    <property type="nucleotide sequence ID" value="NZ_QOKW01000022.1"/>
</dbReference>
<keyword evidence="2" id="KW-1185">Reference proteome</keyword>
<gene>
    <name evidence="1" type="ORF">DS843_22845</name>
</gene>
<protein>
    <submittedName>
        <fullName evidence="1">Uncharacterized protein</fullName>
    </submittedName>
</protein>
<dbReference type="AlphaFoldDB" id="A0A9W7KQL2"/>